<dbReference type="RefSeq" id="WP_256764808.1">
    <property type="nucleotide sequence ID" value="NZ_JANIGO010000003.1"/>
</dbReference>
<accession>A0ABT1WHP4</accession>
<evidence type="ECO:0000313" key="3">
    <source>
        <dbReference type="Proteomes" id="UP001204142"/>
    </source>
</evidence>
<dbReference type="InterPro" id="IPR037135">
    <property type="entry name" value="DUF1653-like_dom_sf"/>
</dbReference>
<name>A0ABT1WHP4_9BURK</name>
<feature type="domain" description="DUF1653" evidence="1">
    <location>
        <begin position="16"/>
        <end position="77"/>
    </location>
</feature>
<comment type="caution">
    <text evidence="2">The sequence shown here is derived from an EMBL/GenBank/DDBJ whole genome shotgun (WGS) entry which is preliminary data.</text>
</comment>
<evidence type="ECO:0000313" key="2">
    <source>
        <dbReference type="EMBL" id="MCQ8897020.1"/>
    </source>
</evidence>
<reference evidence="2 3" key="1">
    <citation type="submission" date="2022-07" db="EMBL/GenBank/DDBJ databases">
        <authorList>
            <person name="Xamxidin M."/>
            <person name="Wu M."/>
        </authorList>
    </citation>
    <scope>NUCLEOTIDE SEQUENCE [LARGE SCALE GENOMIC DNA]</scope>
    <source>
        <strain evidence="2 3">NBRC 111650</strain>
    </source>
</reference>
<dbReference type="InterPro" id="IPR023387">
    <property type="entry name" value="DUF1653-like_dom"/>
</dbReference>
<evidence type="ECO:0000259" key="1">
    <source>
        <dbReference type="Pfam" id="PF07866"/>
    </source>
</evidence>
<keyword evidence="3" id="KW-1185">Reference proteome</keyword>
<proteinExistence type="predicted"/>
<dbReference type="Pfam" id="PF07866">
    <property type="entry name" value="DUF1653"/>
    <property type="match status" value="1"/>
</dbReference>
<organism evidence="2 3">
    <name type="scientific">Limnobacter humi</name>
    <dbReference type="NCBI Taxonomy" id="1778671"/>
    <lineage>
        <taxon>Bacteria</taxon>
        <taxon>Pseudomonadati</taxon>
        <taxon>Pseudomonadota</taxon>
        <taxon>Betaproteobacteria</taxon>
        <taxon>Burkholderiales</taxon>
        <taxon>Burkholderiaceae</taxon>
        <taxon>Limnobacter</taxon>
    </lineage>
</organism>
<dbReference type="Gene3D" id="2.30.30.320">
    <property type="entry name" value="DUF1653-like domain"/>
    <property type="match status" value="1"/>
</dbReference>
<sequence>MSAVPVAEPHVKPGERYRHYKGGVYEVICEAVLESDGSKMVVYHPLDKGDKNQAWCRPMSVFFEKVLVNNHPVQRFTKVDSDS</sequence>
<protein>
    <submittedName>
        <fullName evidence="2">DUF1653 domain-containing protein</fullName>
    </submittedName>
</protein>
<gene>
    <name evidence="2" type="ORF">NQT62_11305</name>
</gene>
<dbReference type="Proteomes" id="UP001204142">
    <property type="component" value="Unassembled WGS sequence"/>
</dbReference>
<dbReference type="EMBL" id="JANIGO010000003">
    <property type="protein sequence ID" value="MCQ8897020.1"/>
    <property type="molecule type" value="Genomic_DNA"/>
</dbReference>